<keyword evidence="2" id="KW-1185">Reference proteome</keyword>
<evidence type="ECO:0000313" key="1">
    <source>
        <dbReference type="EMBL" id="MZI94719.1"/>
    </source>
</evidence>
<organism evidence="1 2">
    <name type="scientific">Vibrio eleionomae</name>
    <dbReference type="NCBI Taxonomy" id="2653505"/>
    <lineage>
        <taxon>Bacteria</taxon>
        <taxon>Pseudomonadati</taxon>
        <taxon>Pseudomonadota</taxon>
        <taxon>Gammaproteobacteria</taxon>
        <taxon>Vibrionales</taxon>
        <taxon>Vibrionaceae</taxon>
        <taxon>Vibrio</taxon>
    </lineage>
</organism>
<sequence length="344" mass="39469">MELCSQLNYVRSLSSGKAYFYYLENERLRSLQVDRTHLRAPKAGYSEAFSGNFEAKNLAPQDLAHSNPQFIEECYVPPEVNDIYCSFSLRIRANSLAPEVCADVDVRVILQRLAETYQRLGGYRELANRYAKNLLMGTWLWRNRECRNISIEVKTEQQQWQIDDIRYLEWNGDWEGDAAVALNGLSEYLSKALSDKTHYFNIDVRAKLTVGWGDEIYPSQEFLDVKVVGHPSKQLAKVLIDGEESVSFHAQKVGAAIQLIDDWWAEDADKPLRVNEYGADKEYVISRRHSVDKKDFYSLIRRSEEFLEVMNTSGEIPNDVHFVMAVLVKGGVFSGASKKKNKDE</sequence>
<dbReference type="EMBL" id="WEKT01000035">
    <property type="protein sequence ID" value="MZI94719.1"/>
    <property type="molecule type" value="Genomic_DNA"/>
</dbReference>
<name>A0A7X4RW17_9VIBR</name>
<dbReference type="InterPro" id="IPR013399">
    <property type="entry name" value="CRISPR-assoc_prot_Csy3"/>
</dbReference>
<dbReference type="NCBIfam" id="TIGR02566">
    <property type="entry name" value="cas_Csy3"/>
    <property type="match status" value="1"/>
</dbReference>
<evidence type="ECO:0000313" key="2">
    <source>
        <dbReference type="Proteomes" id="UP000462621"/>
    </source>
</evidence>
<dbReference type="RefSeq" id="WP_161157199.1">
    <property type="nucleotide sequence ID" value="NZ_WEKT01000035.1"/>
</dbReference>
<proteinExistence type="predicted"/>
<comment type="caution">
    <text evidence="1">The sequence shown here is derived from an EMBL/GenBank/DDBJ whole genome shotgun (WGS) entry which is preliminary data.</text>
</comment>
<accession>A0A7X4RW17</accession>
<gene>
    <name evidence="1" type="primary">csy3</name>
    <name evidence="1" type="ORF">F9817_16180</name>
</gene>
<reference evidence="1 2" key="1">
    <citation type="submission" date="2019-10" db="EMBL/GenBank/DDBJ databases">
        <title>Vibrio sp. nov. isolated from a shrimp pond.</title>
        <authorList>
            <person name="Gomez-Gil B."/>
            <person name="Enciso-Ibarra J."/>
            <person name="Enciso-Ibarra K."/>
            <person name="Bolan-Mejia C."/>
        </authorList>
    </citation>
    <scope>NUCLEOTIDE SEQUENCE [LARGE SCALE GENOMIC DNA]</scope>
    <source>
        <strain evidence="1 2">CAIM 722</strain>
    </source>
</reference>
<dbReference type="AlphaFoldDB" id="A0A7X4RW17"/>
<dbReference type="Pfam" id="PF09615">
    <property type="entry name" value="Cas_Csy3"/>
    <property type="match status" value="1"/>
</dbReference>
<protein>
    <submittedName>
        <fullName evidence="1">Type I-F CRISPR-associated protein Csy3</fullName>
    </submittedName>
</protein>
<dbReference type="Proteomes" id="UP000462621">
    <property type="component" value="Unassembled WGS sequence"/>
</dbReference>